<dbReference type="Pfam" id="PF03548">
    <property type="entry name" value="LolA"/>
    <property type="match status" value="1"/>
</dbReference>
<evidence type="ECO:0000256" key="1">
    <source>
        <dbReference type="ARBA" id="ARBA00022729"/>
    </source>
</evidence>
<evidence type="ECO:0000313" key="4">
    <source>
        <dbReference type="Proteomes" id="UP000808349"/>
    </source>
</evidence>
<evidence type="ECO:0000313" key="3">
    <source>
        <dbReference type="EMBL" id="MBK9717730.1"/>
    </source>
</evidence>
<accession>A0A9D7XEF9</accession>
<dbReference type="CDD" id="cd16325">
    <property type="entry name" value="LolA"/>
    <property type="match status" value="1"/>
</dbReference>
<evidence type="ECO:0000256" key="2">
    <source>
        <dbReference type="SAM" id="SignalP"/>
    </source>
</evidence>
<dbReference type="Proteomes" id="UP000808349">
    <property type="component" value="Unassembled WGS sequence"/>
</dbReference>
<dbReference type="AlphaFoldDB" id="A0A9D7XEF9"/>
<dbReference type="InterPro" id="IPR004564">
    <property type="entry name" value="OM_lipoprot_carrier_LolA-like"/>
</dbReference>
<dbReference type="PANTHER" id="PTHR35869">
    <property type="entry name" value="OUTER-MEMBRANE LIPOPROTEIN CARRIER PROTEIN"/>
    <property type="match status" value="1"/>
</dbReference>
<comment type="caution">
    <text evidence="3">The sequence shown here is derived from an EMBL/GenBank/DDBJ whole genome shotgun (WGS) entry which is preliminary data.</text>
</comment>
<feature type="signal peptide" evidence="2">
    <location>
        <begin position="1"/>
        <end position="19"/>
    </location>
</feature>
<keyword evidence="1 2" id="KW-0732">Signal</keyword>
<dbReference type="SUPFAM" id="SSF89392">
    <property type="entry name" value="Prokaryotic lipoproteins and lipoprotein localization factors"/>
    <property type="match status" value="1"/>
</dbReference>
<dbReference type="InterPro" id="IPR029046">
    <property type="entry name" value="LolA/LolB/LppX"/>
</dbReference>
<organism evidence="3 4">
    <name type="scientific">Candidatus Defluviibacterium haderslevense</name>
    <dbReference type="NCBI Taxonomy" id="2981993"/>
    <lineage>
        <taxon>Bacteria</taxon>
        <taxon>Pseudomonadati</taxon>
        <taxon>Bacteroidota</taxon>
        <taxon>Saprospiria</taxon>
        <taxon>Saprospirales</taxon>
        <taxon>Saprospiraceae</taxon>
        <taxon>Candidatus Defluviibacterium</taxon>
    </lineage>
</organism>
<gene>
    <name evidence="3" type="ORF">IPO85_09490</name>
</gene>
<dbReference type="PANTHER" id="PTHR35869:SF1">
    <property type="entry name" value="OUTER-MEMBRANE LIPOPROTEIN CARRIER PROTEIN"/>
    <property type="match status" value="1"/>
</dbReference>
<name>A0A9D7XEF9_9BACT</name>
<protein>
    <submittedName>
        <fullName evidence="3">Outer membrane lipoprotein carrier protein LolA</fullName>
    </submittedName>
</protein>
<reference evidence="3 4" key="1">
    <citation type="submission" date="2020-10" db="EMBL/GenBank/DDBJ databases">
        <title>Connecting structure to function with the recovery of over 1000 high-quality activated sludge metagenome-assembled genomes encoding full-length rRNA genes using long-read sequencing.</title>
        <authorList>
            <person name="Singleton C.M."/>
            <person name="Petriglieri F."/>
            <person name="Kristensen J.M."/>
            <person name="Kirkegaard R.H."/>
            <person name="Michaelsen T.Y."/>
            <person name="Andersen M.H."/>
            <person name="Karst S.M."/>
            <person name="Dueholm M.S."/>
            <person name="Nielsen P.H."/>
            <person name="Albertsen M."/>
        </authorList>
    </citation>
    <scope>NUCLEOTIDE SEQUENCE [LARGE SCALE GENOMIC DNA]</scope>
    <source>
        <strain evidence="3">Ribe_18-Q3-R11-54_BAT3C.373</strain>
    </source>
</reference>
<sequence>MQKLIVFSVFFLMVVHSNASTDPKALKILTNVDKKYTQYKSLKIEFDLETKVAESKPKNEKGSFVYQGDAFKMILPQQEIYFNGSVQWTYLVSQKEVQISKIESAENPFHPKYLVKLYKSDQYEYQLISTTKSEAVFDFKPLDRKESVFKIKLYINTTTNQITKVQWFEKNGSNSTIKVKSNTVNTKIPNSDFEMKTDQLKGIHIEDLREE</sequence>
<keyword evidence="3" id="KW-0449">Lipoprotein</keyword>
<dbReference type="EMBL" id="JADKFW010000005">
    <property type="protein sequence ID" value="MBK9717730.1"/>
    <property type="molecule type" value="Genomic_DNA"/>
</dbReference>
<feature type="chain" id="PRO_5038584837" evidence="2">
    <location>
        <begin position="20"/>
        <end position="211"/>
    </location>
</feature>
<dbReference type="Gene3D" id="2.50.20.10">
    <property type="entry name" value="Lipoprotein localisation LolA/LolB/LppX"/>
    <property type="match status" value="1"/>
</dbReference>
<proteinExistence type="predicted"/>